<proteinExistence type="predicted"/>
<dbReference type="AlphaFoldDB" id="A0A3N6PPQ7"/>
<sequence length="878" mass="105952">MKVAGIVAFFQVVDKSKDEMMEKIQTAFKIDREIFWEAVRKLYEFELVDMYEDEIARISDQVLATYLFYLTFLKEKLLNFSFLLDNFFPQFQYNFVDALNPVLSAFDSEEIINILSPEVDRVWKIYEEGGDKKSFIQLMKLFWFVKHKQTNILSYTRNLINKMEEESVDISSLDIPSNSNIDIPPYSILDLLSLFGNSDEQNSQKIAIDLLFRYLTKKPQELPQVFCLLIEVFGFERDSYITQFITQSIVIDKLLEKVNGGKNELFAKLFFGVAEKYLYLQFNTPKLKNNREFLCLWHQFSPQPTPELFDLRNKIWQGIFQLYQIDIFEKEVINIIHQYSKSYSKFSVGEIIKQDAVEVLKFLTDNLNPQDYYHCLIVQKYLDFLESRKIEFNNEIRERFLNGTYEVYRILSDNWNERNNCYLDGKEYKEFKQNQIKKYFANYDFKDYQDFFAKCHEIKAVTKEKNHYYSEFPSGRIAELIFLSCENSELYLDVLKYYLNFGDPFQLNYFLLIEKLIKISGVEKAFELLNQFDFASKRKWLFGFYNLLPEDKITSDYLEKLYNLYRESKLDEIPERFDFLLKYRDLDKNVVAQVTEIILSQINEQTNFPDPFYFLFNPYTQVNHILIELFKEKLYLLKQAYLSSQKIKGYSSNSEDIFIRILDADQYFIIEYIDWVYDEERKFSNFRDDLNYTFLWKHENYQELITQVVEHIYQREKELSNSGFRNTILERIFVLEVTEEEKVVFEDRQNQLLKSVIENRYTDIDLLQLLFSVTTTFPYERRYQFIDLFCQYNQNFEYFKKLPIEPYVKNHKELSSEDYILSSSKNIEATHKIVEYLESLLPIFNTIDLLEHKQYLEKEIKYFEKWIEDEKKRNFIED</sequence>
<keyword evidence="2" id="KW-1185">Reference proteome</keyword>
<reference evidence="1 2" key="1">
    <citation type="journal article" date="2018" name="ACS Chem. Biol.">
        <title>Ketoreductase domain dysfunction expands chemodiversity: malyngamide biosynthesis in the cyanobacterium Okeania hirsuta.</title>
        <authorList>
            <person name="Moss N.A."/>
            <person name="Leao T."/>
            <person name="Rankin M."/>
            <person name="McCullough T.M."/>
            <person name="Qu P."/>
            <person name="Korobeynikov A."/>
            <person name="Smith J.L."/>
            <person name="Gerwick L."/>
            <person name="Gerwick W.H."/>
        </authorList>
    </citation>
    <scope>NUCLEOTIDE SEQUENCE [LARGE SCALE GENOMIC DNA]</scope>
    <source>
        <strain evidence="1 2">PAB10Feb10-1</strain>
    </source>
</reference>
<organism evidence="1 2">
    <name type="scientific">Okeania hirsuta</name>
    <dbReference type="NCBI Taxonomy" id="1458930"/>
    <lineage>
        <taxon>Bacteria</taxon>
        <taxon>Bacillati</taxon>
        <taxon>Cyanobacteriota</taxon>
        <taxon>Cyanophyceae</taxon>
        <taxon>Oscillatoriophycideae</taxon>
        <taxon>Oscillatoriales</taxon>
        <taxon>Microcoleaceae</taxon>
        <taxon>Okeania</taxon>
    </lineage>
</organism>
<dbReference type="EMBL" id="RCBY01000130">
    <property type="protein sequence ID" value="RQH34802.1"/>
    <property type="molecule type" value="Genomic_DNA"/>
</dbReference>
<comment type="caution">
    <text evidence="1">The sequence shown here is derived from an EMBL/GenBank/DDBJ whole genome shotgun (WGS) entry which is preliminary data.</text>
</comment>
<dbReference type="RefSeq" id="WP_124145185.1">
    <property type="nucleotide sequence ID" value="NZ_CAWOKI010000071.1"/>
</dbReference>
<accession>A0A3N6PPQ7</accession>
<evidence type="ECO:0000313" key="1">
    <source>
        <dbReference type="EMBL" id="RQH34802.1"/>
    </source>
</evidence>
<dbReference type="OrthoDB" id="9816071at2"/>
<name>A0A3N6PPQ7_9CYAN</name>
<gene>
    <name evidence="1" type="ORF">D5R40_20415</name>
</gene>
<dbReference type="Proteomes" id="UP000269154">
    <property type="component" value="Unassembled WGS sequence"/>
</dbReference>
<evidence type="ECO:0000313" key="2">
    <source>
        <dbReference type="Proteomes" id="UP000269154"/>
    </source>
</evidence>
<protein>
    <submittedName>
        <fullName evidence="1">Uncharacterized protein</fullName>
    </submittedName>
</protein>